<evidence type="ECO:0000256" key="1">
    <source>
        <dbReference type="ARBA" id="ARBA00022690"/>
    </source>
</evidence>
<keyword evidence="1 5" id="KW-0646">Protease inhibitor</keyword>
<dbReference type="Proteomes" id="UP000832011">
    <property type="component" value="Chromosome"/>
</dbReference>
<organism evidence="5 6">
    <name type="scientific">Vitreoscilla massiliensis</name>
    <dbReference type="NCBI Taxonomy" id="1689272"/>
    <lineage>
        <taxon>Bacteria</taxon>
        <taxon>Pseudomonadati</taxon>
        <taxon>Pseudomonadota</taxon>
        <taxon>Betaproteobacteria</taxon>
        <taxon>Neisseriales</taxon>
        <taxon>Neisseriaceae</taxon>
        <taxon>Vitreoscilla</taxon>
    </lineage>
</organism>
<feature type="domain" description="Proteinase inhibitor I42 chagasin" evidence="4">
    <location>
        <begin position="39"/>
        <end position="124"/>
    </location>
</feature>
<evidence type="ECO:0000256" key="3">
    <source>
        <dbReference type="SAM" id="SignalP"/>
    </source>
</evidence>
<proteinExistence type="predicted"/>
<gene>
    <name evidence="5" type="ORF">LVJ82_05530</name>
</gene>
<keyword evidence="2" id="KW-0789">Thiol protease inhibitor</keyword>
<accession>A0ABY4E550</accession>
<keyword evidence="3" id="KW-0732">Signal</keyword>
<evidence type="ECO:0000313" key="6">
    <source>
        <dbReference type="Proteomes" id="UP000832011"/>
    </source>
</evidence>
<feature type="signal peptide" evidence="3">
    <location>
        <begin position="1"/>
        <end position="26"/>
    </location>
</feature>
<dbReference type="SUPFAM" id="SSF141066">
    <property type="entry name" value="ICP-like"/>
    <property type="match status" value="1"/>
</dbReference>
<evidence type="ECO:0000259" key="4">
    <source>
        <dbReference type="Pfam" id="PF09394"/>
    </source>
</evidence>
<dbReference type="InterPro" id="IPR018990">
    <property type="entry name" value="Prot_inh_I42_chagasin"/>
</dbReference>
<protein>
    <submittedName>
        <fullName evidence="5">Protease inhibitor I42 family protein</fullName>
    </submittedName>
</protein>
<dbReference type="EMBL" id="CP091511">
    <property type="protein sequence ID" value="UOO90439.1"/>
    <property type="molecule type" value="Genomic_DNA"/>
</dbReference>
<dbReference type="Gene3D" id="2.60.40.2020">
    <property type="match status" value="1"/>
</dbReference>
<name>A0ABY4E550_9NEIS</name>
<feature type="chain" id="PRO_5047508437" evidence="3">
    <location>
        <begin position="27"/>
        <end position="129"/>
    </location>
</feature>
<reference evidence="5 6" key="1">
    <citation type="journal article" date="2022" name="Res Sq">
        <title>Evolution of multicellular longitudinally dividing oral cavity symbionts (Neisseriaceae).</title>
        <authorList>
            <person name="Nyongesa S."/>
            <person name="Weber P."/>
            <person name="Bernet E."/>
            <person name="Pullido F."/>
            <person name="Nieckarz M."/>
            <person name="Delaby M."/>
            <person name="Nieves C."/>
            <person name="Viehboeck T."/>
            <person name="Krause N."/>
            <person name="Rivera-Millot A."/>
            <person name="Nakamura A."/>
            <person name="Vischer N."/>
            <person name="VanNieuwenhze M."/>
            <person name="Brun Y."/>
            <person name="Cava F."/>
            <person name="Bulgheresi S."/>
            <person name="Veyrier F."/>
        </authorList>
    </citation>
    <scope>NUCLEOTIDE SEQUENCE [LARGE SCALE GENOMIC DNA]</scope>
    <source>
        <strain evidence="5 6">SN4</strain>
    </source>
</reference>
<dbReference type="GO" id="GO:0030414">
    <property type="term" value="F:peptidase inhibitor activity"/>
    <property type="evidence" value="ECO:0007669"/>
    <property type="project" value="UniProtKB-KW"/>
</dbReference>
<dbReference type="InterPro" id="IPR036331">
    <property type="entry name" value="Chagasin-like_sf"/>
</dbReference>
<dbReference type="RefSeq" id="WP_058355683.1">
    <property type="nucleotide sequence ID" value="NZ_CABKVG010000008.1"/>
</dbReference>
<keyword evidence="6" id="KW-1185">Reference proteome</keyword>
<sequence>MLHPYLRGLSLLLCAGSAQWALGALAQQPDVAAPCPAQMDIGKPYTVQLEANLSTGYRWQLLPATEAVQVQELAPEALYHDGRVGAPVLQTWQLLAKQTVDTDLVWQYVRPWQTDAIAQTATCHIYASR</sequence>
<evidence type="ECO:0000313" key="5">
    <source>
        <dbReference type="EMBL" id="UOO90439.1"/>
    </source>
</evidence>
<dbReference type="Pfam" id="PF09394">
    <property type="entry name" value="Inhibitor_I42"/>
    <property type="match status" value="1"/>
</dbReference>
<evidence type="ECO:0000256" key="2">
    <source>
        <dbReference type="ARBA" id="ARBA00022704"/>
    </source>
</evidence>